<keyword evidence="1" id="KW-0812">Transmembrane</keyword>
<name>A0A2R8FAR5_9CHLA</name>
<sequence length="149" mass="15733">MANSSPITGCSPQSNEQFAIHEDNSCKLMKILKKIGKVILEVILWIGGIALALIALLSIPCLKFAAATGSTTALAIAGVGLAVLFVGGCIFFGFLLVDKSAARETYEFLSAADEYTRSRSRGCCHQKPSLGNLFSGVIHAGQYAQTVHA</sequence>
<dbReference type="AlphaFoldDB" id="A0A2R8FAR5"/>
<dbReference type="Proteomes" id="UP000244926">
    <property type="component" value="Chromosome I"/>
</dbReference>
<evidence type="ECO:0000313" key="3">
    <source>
        <dbReference type="Proteomes" id="UP000244926"/>
    </source>
</evidence>
<protein>
    <submittedName>
        <fullName evidence="2">Uncharacterized protein</fullName>
    </submittedName>
</protein>
<organism evidence="2 3">
    <name type="scientific">Chlamydia serpentis</name>
    <dbReference type="NCBI Taxonomy" id="1967782"/>
    <lineage>
        <taxon>Bacteria</taxon>
        <taxon>Pseudomonadati</taxon>
        <taxon>Chlamydiota</taxon>
        <taxon>Chlamydiia</taxon>
        <taxon>Chlamydiales</taxon>
        <taxon>Chlamydiaceae</taxon>
        <taxon>Chlamydia/Chlamydophila group</taxon>
        <taxon>Chlamydia</taxon>
    </lineage>
</organism>
<dbReference type="RefSeq" id="WP_108896469.1">
    <property type="nucleotide sequence ID" value="NZ_LT993738.1"/>
</dbReference>
<reference evidence="3" key="1">
    <citation type="submission" date="2017-11" db="EMBL/GenBank/DDBJ databases">
        <authorList>
            <person name="Seth-Smith MB H."/>
        </authorList>
    </citation>
    <scope>NUCLEOTIDE SEQUENCE [LARGE SCALE GENOMIC DNA]</scope>
</reference>
<keyword evidence="1" id="KW-1133">Transmembrane helix</keyword>
<evidence type="ECO:0000256" key="1">
    <source>
        <dbReference type="SAM" id="Phobius"/>
    </source>
</evidence>
<dbReference type="KEGG" id="csee:C10C_0333"/>
<accession>A0A2R8FAR5</accession>
<feature type="transmembrane region" description="Helical" evidence="1">
    <location>
        <begin position="38"/>
        <end position="59"/>
    </location>
</feature>
<proteinExistence type="predicted"/>
<evidence type="ECO:0000313" key="2">
    <source>
        <dbReference type="EMBL" id="SPN73505.1"/>
    </source>
</evidence>
<dbReference type="EMBL" id="LT993738">
    <property type="protein sequence ID" value="SPN73505.1"/>
    <property type="molecule type" value="Genomic_DNA"/>
</dbReference>
<gene>
    <name evidence="2" type="ORF">C10C_0333</name>
</gene>
<feature type="transmembrane region" description="Helical" evidence="1">
    <location>
        <begin position="71"/>
        <end position="97"/>
    </location>
</feature>
<keyword evidence="3" id="KW-1185">Reference proteome</keyword>
<keyword evidence="1" id="KW-0472">Membrane</keyword>